<gene>
    <name evidence="1" type="ORF">CL944_01810</name>
</gene>
<accession>A0A2D6LPS0</accession>
<dbReference type="Proteomes" id="UP000226712">
    <property type="component" value="Unassembled WGS sequence"/>
</dbReference>
<organism evidence="1 2">
    <name type="scientific">Candidatus Iainarchaeum sp</name>
    <dbReference type="NCBI Taxonomy" id="3101447"/>
    <lineage>
        <taxon>Archaea</taxon>
        <taxon>Candidatus Iainarchaeota</taxon>
        <taxon>Candidatus Iainarchaeia</taxon>
        <taxon>Candidatus Iainarchaeales</taxon>
        <taxon>Candidatus Iainarchaeaceae</taxon>
        <taxon>Candidatus Iainarchaeum</taxon>
    </lineage>
</organism>
<evidence type="ECO:0000313" key="1">
    <source>
        <dbReference type="EMBL" id="MAG18189.1"/>
    </source>
</evidence>
<reference evidence="2" key="1">
    <citation type="submission" date="2017-09" db="EMBL/GenBank/DDBJ databases">
        <title>The Reconstruction of 2,631 Draft Metagenome-Assembled Genomes from the Global Oceans.</title>
        <authorList>
            <person name="Tully B.J."/>
            <person name="Graham E.D."/>
            <person name="Heidelberg J.F."/>
        </authorList>
    </citation>
    <scope>NUCLEOTIDE SEQUENCE [LARGE SCALE GENOMIC DNA]</scope>
</reference>
<proteinExistence type="predicted"/>
<comment type="caution">
    <text evidence="1">The sequence shown here is derived from an EMBL/GenBank/DDBJ whole genome shotgun (WGS) entry which is preliminary data.</text>
</comment>
<evidence type="ECO:0000313" key="2">
    <source>
        <dbReference type="Proteomes" id="UP000226712"/>
    </source>
</evidence>
<protein>
    <submittedName>
        <fullName evidence="1">Uncharacterized protein</fullName>
    </submittedName>
</protein>
<sequence>MLKIDTSFTPFRLNLRRKEPIALKLSIRNMNDVDVLMSYEVLVSRSLSMDKGGFKTSEAKRFGKMEPGQTEEKYLDIYPKGMTREGNYPVVIRAMEHYQNYNFVEKEYKKKLDIRVEE</sequence>
<dbReference type="AlphaFoldDB" id="A0A2D6LPS0"/>
<dbReference type="EMBL" id="NZBD01000011">
    <property type="protein sequence ID" value="MAG18189.1"/>
    <property type="molecule type" value="Genomic_DNA"/>
</dbReference>
<name>A0A2D6LPS0_9ARCH</name>